<dbReference type="Gene3D" id="1.10.10.10">
    <property type="entry name" value="Winged helix-like DNA-binding domain superfamily/Winged helix DNA-binding domain"/>
    <property type="match status" value="1"/>
</dbReference>
<evidence type="ECO:0000256" key="1">
    <source>
        <dbReference type="ARBA" id="ARBA00023015"/>
    </source>
</evidence>
<name>A0A1H2IN11_9BACT</name>
<evidence type="ECO:0000256" key="4">
    <source>
        <dbReference type="SAM" id="Coils"/>
    </source>
</evidence>
<evidence type="ECO:0000259" key="5">
    <source>
        <dbReference type="PROSITE" id="PS50043"/>
    </source>
</evidence>
<dbReference type="GO" id="GO:0006355">
    <property type="term" value="P:regulation of DNA-templated transcription"/>
    <property type="evidence" value="ECO:0007669"/>
    <property type="project" value="InterPro"/>
</dbReference>
<dbReference type="EMBL" id="FNLL01000009">
    <property type="protein sequence ID" value="SDU45228.1"/>
    <property type="molecule type" value="Genomic_DNA"/>
</dbReference>
<sequence>MLFERVLFKEHHNPYYGKMKKTDEQFLDEQLLDQVSALRIRNAELEALQIRHNQMEKKLTQQTHDLKERIKEINCLYNISKIVEKADISLNEIYQAVIEVIPCSWQYPEITCAQLIINGKQFVTENYMEVPWKQSADIILYGETVGVLSVCYREQKPELYEGPFLKEERSLINAIAERLGRTSEQKQAEKALYESEKKLKKQNQLLKDKNIALREVMNQMISEKKNLEERVLDNIDELLLPLLKKLQNKGSDIEDEYFKVFEDNLKQLTSSFGSSISRKIPRLTPRENEICNMIRSGLSSKEVAKLLNISYRSVETYRNYIRKKLGITNQKINLSTYLATL</sequence>
<protein>
    <submittedName>
        <fullName evidence="6">Regulatory protein, luxR family</fullName>
    </submittedName>
</protein>
<keyword evidence="4" id="KW-0175">Coiled coil</keyword>
<organism evidence="6 7">
    <name type="scientific">Desulfobacula phenolica</name>
    <dbReference type="NCBI Taxonomy" id="90732"/>
    <lineage>
        <taxon>Bacteria</taxon>
        <taxon>Pseudomonadati</taxon>
        <taxon>Thermodesulfobacteriota</taxon>
        <taxon>Desulfobacteria</taxon>
        <taxon>Desulfobacterales</taxon>
        <taxon>Desulfobacteraceae</taxon>
        <taxon>Desulfobacula</taxon>
    </lineage>
</organism>
<dbReference type="GO" id="GO:0003677">
    <property type="term" value="F:DNA binding"/>
    <property type="evidence" value="ECO:0007669"/>
    <property type="project" value="UniProtKB-KW"/>
</dbReference>
<dbReference type="InterPro" id="IPR000792">
    <property type="entry name" value="Tscrpt_reg_LuxR_C"/>
</dbReference>
<dbReference type="SUPFAM" id="SSF46894">
    <property type="entry name" value="C-terminal effector domain of the bipartite response regulators"/>
    <property type="match status" value="1"/>
</dbReference>
<dbReference type="InterPro" id="IPR036388">
    <property type="entry name" value="WH-like_DNA-bd_sf"/>
</dbReference>
<accession>A0A1H2IN11</accession>
<feature type="domain" description="HTH luxR-type" evidence="5">
    <location>
        <begin position="276"/>
        <end position="341"/>
    </location>
</feature>
<dbReference type="PANTHER" id="PTHR44688">
    <property type="entry name" value="DNA-BINDING TRANSCRIPTIONAL ACTIVATOR DEVR_DOSR"/>
    <property type="match status" value="1"/>
</dbReference>
<proteinExistence type="predicted"/>
<evidence type="ECO:0000256" key="3">
    <source>
        <dbReference type="ARBA" id="ARBA00023163"/>
    </source>
</evidence>
<gene>
    <name evidence="6" type="ORF">SAMN04487931_10911</name>
</gene>
<dbReference type="SMART" id="SM00421">
    <property type="entry name" value="HTH_LUXR"/>
    <property type="match status" value="1"/>
</dbReference>
<feature type="coiled-coil region" evidence="4">
    <location>
        <begin position="38"/>
        <end position="65"/>
    </location>
</feature>
<dbReference type="Proteomes" id="UP000199608">
    <property type="component" value="Unassembled WGS sequence"/>
</dbReference>
<keyword evidence="2" id="KW-0238">DNA-binding</keyword>
<evidence type="ECO:0000256" key="2">
    <source>
        <dbReference type="ARBA" id="ARBA00023125"/>
    </source>
</evidence>
<keyword evidence="3" id="KW-0804">Transcription</keyword>
<evidence type="ECO:0000313" key="6">
    <source>
        <dbReference type="EMBL" id="SDU45228.1"/>
    </source>
</evidence>
<evidence type="ECO:0000313" key="7">
    <source>
        <dbReference type="Proteomes" id="UP000199608"/>
    </source>
</evidence>
<dbReference type="CDD" id="cd06170">
    <property type="entry name" value="LuxR_C_like"/>
    <property type="match status" value="1"/>
</dbReference>
<reference evidence="7" key="1">
    <citation type="submission" date="2016-10" db="EMBL/GenBank/DDBJ databases">
        <authorList>
            <person name="Varghese N."/>
            <person name="Submissions S."/>
        </authorList>
    </citation>
    <scope>NUCLEOTIDE SEQUENCE [LARGE SCALE GENOMIC DNA]</scope>
    <source>
        <strain evidence="7">DSM 3384</strain>
    </source>
</reference>
<feature type="coiled-coil region" evidence="4">
    <location>
        <begin position="199"/>
        <end position="230"/>
    </location>
</feature>
<dbReference type="Pfam" id="PF00196">
    <property type="entry name" value="GerE"/>
    <property type="match status" value="1"/>
</dbReference>
<dbReference type="InterPro" id="IPR016032">
    <property type="entry name" value="Sig_transdc_resp-reg_C-effctor"/>
</dbReference>
<dbReference type="PRINTS" id="PR00038">
    <property type="entry name" value="HTHLUXR"/>
</dbReference>
<dbReference type="AlphaFoldDB" id="A0A1H2IN11"/>
<keyword evidence="7" id="KW-1185">Reference proteome</keyword>
<dbReference type="PROSITE" id="PS50043">
    <property type="entry name" value="HTH_LUXR_2"/>
    <property type="match status" value="1"/>
</dbReference>
<dbReference type="PANTHER" id="PTHR44688:SF16">
    <property type="entry name" value="DNA-BINDING TRANSCRIPTIONAL ACTIVATOR DEVR_DOSR"/>
    <property type="match status" value="1"/>
</dbReference>
<keyword evidence="1" id="KW-0805">Transcription regulation</keyword>